<evidence type="ECO:0000256" key="1">
    <source>
        <dbReference type="ARBA" id="ARBA00022741"/>
    </source>
</evidence>
<dbReference type="InterPro" id="IPR008271">
    <property type="entry name" value="Ser/Thr_kinase_AS"/>
</dbReference>
<feature type="region of interest" description="Disordered" evidence="3">
    <location>
        <begin position="354"/>
        <end position="417"/>
    </location>
</feature>
<proteinExistence type="predicted"/>
<evidence type="ECO:0000256" key="3">
    <source>
        <dbReference type="SAM" id="MobiDB-lite"/>
    </source>
</evidence>
<evidence type="ECO:0000313" key="5">
    <source>
        <dbReference type="EMBL" id="KLO10841.1"/>
    </source>
</evidence>
<dbReference type="InParanoid" id="A0A0H2S1E3"/>
<feature type="compositionally biased region" description="Polar residues" evidence="3">
    <location>
        <begin position="386"/>
        <end position="395"/>
    </location>
</feature>
<dbReference type="STRING" id="27342.A0A0H2S1E3"/>
<dbReference type="PANTHER" id="PTHR44329:SF298">
    <property type="entry name" value="MIXED LINEAGE KINASE DOMAIN-LIKE PROTEIN"/>
    <property type="match status" value="1"/>
</dbReference>
<dbReference type="InterPro" id="IPR001245">
    <property type="entry name" value="Ser-Thr/Tyr_kinase_cat_dom"/>
</dbReference>
<keyword evidence="2" id="KW-0067">ATP-binding</keyword>
<keyword evidence="6" id="KW-1185">Reference proteome</keyword>
<dbReference type="InterPro" id="IPR000719">
    <property type="entry name" value="Prot_kinase_dom"/>
</dbReference>
<sequence>MDSLKKILSSLQHLDLEGQIVRKQPVQSGLGGTCDVFTAWSNRHDRKVAVKCIRVFMRRDEAFAKKLAKEIRIWAKLEHECVLPLLGYLVEGEDMMPSMVSEWMERGSLNDFMKKFPRGGVDTWNMLNWIASGLEYIHSQGVVHADLKSHNILISDSFTPLLADFGLSTALSQTTVATATCTTNGTVRWMAIELLNCEQTTPTKRTDVWAFGMVAYELLSGNLPYYQCKSDLQVIPVIIKGGLPSKPDNEHDFGHFDTLWRMCLACWDNDPVERPTATELSYLLSTDPTSESDDMNVLGGVRSESPIDMSYGFPDDPEEPNTDVVVPLPYVNYVRDLALARQLSMPDAAPRLKARAVGSPMRSTYPQRKASMQSPENRLTIDNMRRTISSRQAVGQRSPVPQSPSSPTHSRATPSKKADGQILFQLSDADGVPLSPGRQRKWALYDASLTNSNLDLERSDKRGAKLSIPLRNISGKPEYDLKAQESCWNSVEGNANSLRVYPFALVGKVNSKLAQRFAAVKEEERNMWMGAFTEVADVQVLK</sequence>
<dbReference type="GO" id="GO:0004674">
    <property type="term" value="F:protein serine/threonine kinase activity"/>
    <property type="evidence" value="ECO:0007669"/>
    <property type="project" value="TreeGrafter"/>
</dbReference>
<feature type="compositionally biased region" description="Low complexity" evidence="3">
    <location>
        <begin position="398"/>
        <end position="407"/>
    </location>
</feature>
<dbReference type="Gene3D" id="1.10.510.10">
    <property type="entry name" value="Transferase(Phosphotransferase) domain 1"/>
    <property type="match status" value="1"/>
</dbReference>
<dbReference type="AlphaFoldDB" id="A0A0H2S1E3"/>
<dbReference type="InterPro" id="IPR051681">
    <property type="entry name" value="Ser/Thr_Kinases-Pseudokinases"/>
</dbReference>
<reference evidence="5 6" key="1">
    <citation type="submission" date="2015-04" db="EMBL/GenBank/DDBJ databases">
        <title>Complete genome sequence of Schizopora paradoxa KUC8140, a cosmopolitan wood degrader in East Asia.</title>
        <authorList>
            <consortium name="DOE Joint Genome Institute"/>
            <person name="Min B."/>
            <person name="Park H."/>
            <person name="Jang Y."/>
            <person name="Kim J.-J."/>
            <person name="Kim K.H."/>
            <person name="Pangilinan J."/>
            <person name="Lipzen A."/>
            <person name="Riley R."/>
            <person name="Grigoriev I.V."/>
            <person name="Spatafora J.W."/>
            <person name="Choi I.-G."/>
        </authorList>
    </citation>
    <scope>NUCLEOTIDE SEQUENCE [LARGE SCALE GENOMIC DNA]</scope>
    <source>
        <strain evidence="5 6">KUC8140</strain>
    </source>
</reference>
<dbReference type="SMART" id="SM00220">
    <property type="entry name" value="S_TKc"/>
    <property type="match status" value="1"/>
</dbReference>
<evidence type="ECO:0000259" key="4">
    <source>
        <dbReference type="PROSITE" id="PS50011"/>
    </source>
</evidence>
<dbReference type="Pfam" id="PF07714">
    <property type="entry name" value="PK_Tyr_Ser-Thr"/>
    <property type="match status" value="1"/>
</dbReference>
<feature type="domain" description="Protein kinase" evidence="4">
    <location>
        <begin position="22"/>
        <end position="290"/>
    </location>
</feature>
<feature type="compositionally biased region" description="Polar residues" evidence="3">
    <location>
        <begin position="361"/>
        <end position="377"/>
    </location>
</feature>
<gene>
    <name evidence="5" type="ORF">SCHPADRAFT_942506</name>
</gene>
<dbReference type="PROSITE" id="PS00108">
    <property type="entry name" value="PROTEIN_KINASE_ST"/>
    <property type="match status" value="1"/>
</dbReference>
<keyword evidence="5" id="KW-0808">Transferase</keyword>
<keyword evidence="5" id="KW-0418">Kinase</keyword>
<evidence type="ECO:0000256" key="2">
    <source>
        <dbReference type="ARBA" id="ARBA00022840"/>
    </source>
</evidence>
<dbReference type="PANTHER" id="PTHR44329">
    <property type="entry name" value="SERINE/THREONINE-PROTEIN KINASE TNNI3K-RELATED"/>
    <property type="match status" value="1"/>
</dbReference>
<protein>
    <submittedName>
        <fullName evidence="5">Kinase-like protein</fullName>
    </submittedName>
</protein>
<name>A0A0H2S1E3_9AGAM</name>
<dbReference type="SUPFAM" id="SSF56112">
    <property type="entry name" value="Protein kinase-like (PK-like)"/>
    <property type="match status" value="1"/>
</dbReference>
<dbReference type="InterPro" id="IPR011009">
    <property type="entry name" value="Kinase-like_dom_sf"/>
</dbReference>
<dbReference type="OrthoDB" id="346907at2759"/>
<dbReference type="PROSITE" id="PS50011">
    <property type="entry name" value="PROTEIN_KINASE_DOM"/>
    <property type="match status" value="1"/>
</dbReference>
<dbReference type="Proteomes" id="UP000053477">
    <property type="component" value="Unassembled WGS sequence"/>
</dbReference>
<dbReference type="EMBL" id="KQ086015">
    <property type="protein sequence ID" value="KLO10841.1"/>
    <property type="molecule type" value="Genomic_DNA"/>
</dbReference>
<evidence type="ECO:0000313" key="6">
    <source>
        <dbReference type="Proteomes" id="UP000053477"/>
    </source>
</evidence>
<accession>A0A0H2S1E3</accession>
<dbReference type="PRINTS" id="PR00109">
    <property type="entry name" value="TYRKINASE"/>
</dbReference>
<keyword evidence="1" id="KW-0547">Nucleotide-binding</keyword>
<organism evidence="5 6">
    <name type="scientific">Schizopora paradoxa</name>
    <dbReference type="NCBI Taxonomy" id="27342"/>
    <lineage>
        <taxon>Eukaryota</taxon>
        <taxon>Fungi</taxon>
        <taxon>Dikarya</taxon>
        <taxon>Basidiomycota</taxon>
        <taxon>Agaricomycotina</taxon>
        <taxon>Agaricomycetes</taxon>
        <taxon>Hymenochaetales</taxon>
        <taxon>Schizoporaceae</taxon>
        <taxon>Schizopora</taxon>
    </lineage>
</organism>
<dbReference type="GO" id="GO:0005524">
    <property type="term" value="F:ATP binding"/>
    <property type="evidence" value="ECO:0007669"/>
    <property type="project" value="UniProtKB-KW"/>
</dbReference>